<comment type="caution">
    <text evidence="2">The sequence shown here is derived from an EMBL/GenBank/DDBJ whole genome shotgun (WGS) entry which is preliminary data.</text>
</comment>
<dbReference type="AlphaFoldDB" id="A0A6G0RFZ4"/>
<protein>
    <submittedName>
        <fullName evidence="2">Uncharacterized protein</fullName>
    </submittedName>
</protein>
<name>A0A6G0RFZ4_9STRA</name>
<dbReference type="EMBL" id="QXFY01000964">
    <property type="protein sequence ID" value="KAE9332128.1"/>
    <property type="molecule type" value="Genomic_DNA"/>
</dbReference>
<feature type="compositionally biased region" description="Gly residues" evidence="1">
    <location>
        <begin position="96"/>
        <end position="105"/>
    </location>
</feature>
<proteinExistence type="predicted"/>
<gene>
    <name evidence="2" type="ORF">PF008_g15090</name>
</gene>
<sequence length="361" mass="39074">MIDCDEITRTSDLPNGLRPGDNRIRQLAEITLDQRLFPSPTPGTCVNRHHPALLGSNPVQNAICHLHRTTMCPTYAAARPPAAKRVPSGDTSGEGDTAGAGGRGGQTTDPPALEGSPVSSREDPSPDADKADENDDEGEVGGPTDHVEGVAHDSPPGTPDNTINLPKVRTVVSTDSAGMYALGAMVCSFLTEQEAKRLEDQKVLPLPDADLQGNVQAPSRHDFSMDPSSLGRTRLVGVPSLQDHQRQGFQTRDGYGSLESLIHVDELDHVDMLDLQEFFSNDNPVLADSVLSSRASATPGDELETTRHSIQAQREIAILLSKYGVDRLAERTFSTVSVLRRVLDRYRRVRHQLDASPSQSR</sequence>
<evidence type="ECO:0000313" key="2">
    <source>
        <dbReference type="EMBL" id="KAE9332128.1"/>
    </source>
</evidence>
<evidence type="ECO:0000256" key="1">
    <source>
        <dbReference type="SAM" id="MobiDB-lite"/>
    </source>
</evidence>
<feature type="compositionally biased region" description="Low complexity" evidence="1">
    <location>
        <begin position="81"/>
        <end position="95"/>
    </location>
</feature>
<feature type="region of interest" description="Disordered" evidence="1">
    <location>
        <begin position="81"/>
        <end position="165"/>
    </location>
</feature>
<reference evidence="2 3" key="1">
    <citation type="submission" date="2018-09" db="EMBL/GenBank/DDBJ databases">
        <title>Genomic investigation of the strawberry pathogen Phytophthora fragariae indicates pathogenicity is determined by transcriptional variation in three key races.</title>
        <authorList>
            <person name="Adams T.M."/>
            <person name="Armitage A.D."/>
            <person name="Sobczyk M.K."/>
            <person name="Bates H.J."/>
            <person name="Dunwell J.M."/>
            <person name="Nellist C.F."/>
            <person name="Harrison R.J."/>
        </authorList>
    </citation>
    <scope>NUCLEOTIDE SEQUENCE [LARGE SCALE GENOMIC DNA]</scope>
    <source>
        <strain evidence="2 3">NOV-77</strain>
    </source>
</reference>
<evidence type="ECO:0000313" key="3">
    <source>
        <dbReference type="Proteomes" id="UP000486351"/>
    </source>
</evidence>
<feature type="region of interest" description="Disordered" evidence="1">
    <location>
        <begin position="1"/>
        <end position="20"/>
    </location>
</feature>
<dbReference type="Proteomes" id="UP000486351">
    <property type="component" value="Unassembled WGS sequence"/>
</dbReference>
<feature type="compositionally biased region" description="Basic and acidic residues" evidence="1">
    <location>
        <begin position="120"/>
        <end position="131"/>
    </location>
</feature>
<organism evidence="2 3">
    <name type="scientific">Phytophthora fragariae</name>
    <dbReference type="NCBI Taxonomy" id="53985"/>
    <lineage>
        <taxon>Eukaryota</taxon>
        <taxon>Sar</taxon>
        <taxon>Stramenopiles</taxon>
        <taxon>Oomycota</taxon>
        <taxon>Peronosporomycetes</taxon>
        <taxon>Peronosporales</taxon>
        <taxon>Peronosporaceae</taxon>
        <taxon>Phytophthora</taxon>
    </lineage>
</organism>
<accession>A0A6G0RFZ4</accession>